<organism evidence="2 3">
    <name type="scientific">Planoprotostelium fungivorum</name>
    <dbReference type="NCBI Taxonomy" id="1890364"/>
    <lineage>
        <taxon>Eukaryota</taxon>
        <taxon>Amoebozoa</taxon>
        <taxon>Evosea</taxon>
        <taxon>Variosea</taxon>
        <taxon>Cavosteliida</taxon>
        <taxon>Cavosteliaceae</taxon>
        <taxon>Planoprotostelium</taxon>
    </lineage>
</organism>
<feature type="region of interest" description="Disordered" evidence="1">
    <location>
        <begin position="42"/>
        <end position="61"/>
    </location>
</feature>
<dbReference type="Proteomes" id="UP000241769">
    <property type="component" value="Unassembled WGS sequence"/>
</dbReference>
<dbReference type="InParanoid" id="A0A2P6NDL4"/>
<sequence>MNAFSDFSKPRSNTATTTVVFISSADICALIHLNEVLHQARRGLQTPPRQSESESDLPNRPLRLEHHIVIHFSPAP</sequence>
<protein>
    <submittedName>
        <fullName evidence="2">Uncharacterized protein</fullName>
    </submittedName>
</protein>
<accession>A0A2P6NDL4</accession>
<evidence type="ECO:0000256" key="1">
    <source>
        <dbReference type="SAM" id="MobiDB-lite"/>
    </source>
</evidence>
<dbReference type="EMBL" id="MDYQ01000111">
    <property type="protein sequence ID" value="PRP82054.1"/>
    <property type="molecule type" value="Genomic_DNA"/>
</dbReference>
<name>A0A2P6NDL4_9EUKA</name>
<reference evidence="2 3" key="1">
    <citation type="journal article" date="2018" name="Genome Biol. Evol.">
        <title>Multiple Roots of Fruiting Body Formation in Amoebozoa.</title>
        <authorList>
            <person name="Hillmann F."/>
            <person name="Forbes G."/>
            <person name="Novohradska S."/>
            <person name="Ferling I."/>
            <person name="Riege K."/>
            <person name="Groth M."/>
            <person name="Westermann M."/>
            <person name="Marz M."/>
            <person name="Spaller T."/>
            <person name="Winckler T."/>
            <person name="Schaap P."/>
            <person name="Glockner G."/>
        </authorList>
    </citation>
    <scope>NUCLEOTIDE SEQUENCE [LARGE SCALE GENOMIC DNA]</scope>
    <source>
        <strain evidence="2 3">Jena</strain>
    </source>
</reference>
<dbReference type="AlphaFoldDB" id="A0A2P6NDL4"/>
<evidence type="ECO:0000313" key="2">
    <source>
        <dbReference type="EMBL" id="PRP82054.1"/>
    </source>
</evidence>
<evidence type="ECO:0000313" key="3">
    <source>
        <dbReference type="Proteomes" id="UP000241769"/>
    </source>
</evidence>
<comment type="caution">
    <text evidence="2">The sequence shown here is derived from an EMBL/GenBank/DDBJ whole genome shotgun (WGS) entry which is preliminary data.</text>
</comment>
<gene>
    <name evidence="2" type="ORF">PROFUN_03744</name>
</gene>
<keyword evidence="3" id="KW-1185">Reference proteome</keyword>
<proteinExistence type="predicted"/>